<evidence type="ECO:0000313" key="1">
    <source>
        <dbReference type="EMBL" id="KAF2176455.1"/>
    </source>
</evidence>
<gene>
    <name evidence="1" type="ORF">K469DRAFT_700004</name>
</gene>
<keyword evidence="2" id="KW-1185">Reference proteome</keyword>
<dbReference type="EMBL" id="ML994709">
    <property type="protein sequence ID" value="KAF2176455.1"/>
    <property type="molecule type" value="Genomic_DNA"/>
</dbReference>
<evidence type="ECO:0000313" key="2">
    <source>
        <dbReference type="Proteomes" id="UP000800200"/>
    </source>
</evidence>
<dbReference type="Proteomes" id="UP000800200">
    <property type="component" value="Unassembled WGS sequence"/>
</dbReference>
<name>A0A6A6DBF9_9PEZI</name>
<proteinExistence type="predicted"/>
<accession>A0A6A6DBF9</accession>
<sequence length="90" mass="9534">MPGCGTEGCTCADCGCAQGACNCGKCEHTFSYLFIPSRSPNPSPLSLPPLTTYVLTITSPKPLSQHHLLLISSLQLQLRLSSSLSPLTLK</sequence>
<organism evidence="1 2">
    <name type="scientific">Zopfia rhizophila CBS 207.26</name>
    <dbReference type="NCBI Taxonomy" id="1314779"/>
    <lineage>
        <taxon>Eukaryota</taxon>
        <taxon>Fungi</taxon>
        <taxon>Dikarya</taxon>
        <taxon>Ascomycota</taxon>
        <taxon>Pezizomycotina</taxon>
        <taxon>Dothideomycetes</taxon>
        <taxon>Dothideomycetes incertae sedis</taxon>
        <taxon>Zopfiaceae</taxon>
        <taxon>Zopfia</taxon>
    </lineage>
</organism>
<reference evidence="1" key="1">
    <citation type="journal article" date="2020" name="Stud. Mycol.">
        <title>101 Dothideomycetes genomes: a test case for predicting lifestyles and emergence of pathogens.</title>
        <authorList>
            <person name="Haridas S."/>
            <person name="Albert R."/>
            <person name="Binder M."/>
            <person name="Bloem J."/>
            <person name="Labutti K."/>
            <person name="Salamov A."/>
            <person name="Andreopoulos B."/>
            <person name="Baker S."/>
            <person name="Barry K."/>
            <person name="Bills G."/>
            <person name="Bluhm B."/>
            <person name="Cannon C."/>
            <person name="Castanera R."/>
            <person name="Culley D."/>
            <person name="Daum C."/>
            <person name="Ezra D."/>
            <person name="Gonzalez J."/>
            <person name="Henrissat B."/>
            <person name="Kuo A."/>
            <person name="Liang C."/>
            <person name="Lipzen A."/>
            <person name="Lutzoni F."/>
            <person name="Magnuson J."/>
            <person name="Mondo S."/>
            <person name="Nolan M."/>
            <person name="Ohm R."/>
            <person name="Pangilinan J."/>
            <person name="Park H.-J."/>
            <person name="Ramirez L."/>
            <person name="Alfaro M."/>
            <person name="Sun H."/>
            <person name="Tritt A."/>
            <person name="Yoshinaga Y."/>
            <person name="Zwiers L.-H."/>
            <person name="Turgeon B."/>
            <person name="Goodwin S."/>
            <person name="Spatafora J."/>
            <person name="Crous P."/>
            <person name="Grigoriev I."/>
        </authorList>
    </citation>
    <scope>NUCLEOTIDE SEQUENCE</scope>
    <source>
        <strain evidence="1">CBS 207.26</strain>
    </source>
</reference>
<dbReference type="OrthoDB" id="3922994at2759"/>
<dbReference type="AlphaFoldDB" id="A0A6A6DBF9"/>
<evidence type="ECO:0008006" key="3">
    <source>
        <dbReference type="Google" id="ProtNLM"/>
    </source>
</evidence>
<protein>
    <recommendedName>
        <fullName evidence="3">Metallothionein</fullName>
    </recommendedName>
</protein>